<dbReference type="AlphaFoldDB" id="A0A438CML0"/>
<name>A0A438CML0_VITVI</name>
<sequence>MLSLYLQEGIRTGCPDAPSDGFVSHGQREEYNSVGLLLGVSRSIITLRTAVKNHGDGMWVIAGCRDSRMHYEGCPDVCALAATFALPWIGEVETSFAFPLGGPDRRTIIMRILRGIRMMMVRLITRATCHCEVRVTCFPEGGVPTDKTLLFNPFISSKV</sequence>
<proteinExistence type="predicted"/>
<evidence type="ECO:0000313" key="2">
    <source>
        <dbReference type="Proteomes" id="UP000288805"/>
    </source>
</evidence>
<dbReference type="EMBL" id="QGNW01002173">
    <property type="protein sequence ID" value="RVW24441.1"/>
    <property type="molecule type" value="Genomic_DNA"/>
</dbReference>
<gene>
    <name evidence="1" type="ORF">CK203_093221</name>
</gene>
<evidence type="ECO:0000313" key="1">
    <source>
        <dbReference type="EMBL" id="RVW24441.1"/>
    </source>
</evidence>
<protein>
    <submittedName>
        <fullName evidence="1">Uncharacterized protein</fullName>
    </submittedName>
</protein>
<organism evidence="1 2">
    <name type="scientific">Vitis vinifera</name>
    <name type="common">Grape</name>
    <dbReference type="NCBI Taxonomy" id="29760"/>
    <lineage>
        <taxon>Eukaryota</taxon>
        <taxon>Viridiplantae</taxon>
        <taxon>Streptophyta</taxon>
        <taxon>Embryophyta</taxon>
        <taxon>Tracheophyta</taxon>
        <taxon>Spermatophyta</taxon>
        <taxon>Magnoliopsida</taxon>
        <taxon>eudicotyledons</taxon>
        <taxon>Gunneridae</taxon>
        <taxon>Pentapetalae</taxon>
        <taxon>rosids</taxon>
        <taxon>Vitales</taxon>
        <taxon>Vitaceae</taxon>
        <taxon>Viteae</taxon>
        <taxon>Vitis</taxon>
    </lineage>
</organism>
<accession>A0A438CML0</accession>
<reference evidence="1 2" key="1">
    <citation type="journal article" date="2018" name="PLoS Genet.">
        <title>Population sequencing reveals clonal diversity and ancestral inbreeding in the grapevine cultivar Chardonnay.</title>
        <authorList>
            <person name="Roach M.J."/>
            <person name="Johnson D.L."/>
            <person name="Bohlmann J."/>
            <person name="van Vuuren H.J."/>
            <person name="Jones S.J."/>
            <person name="Pretorius I.S."/>
            <person name="Schmidt S.A."/>
            <person name="Borneman A.R."/>
        </authorList>
    </citation>
    <scope>NUCLEOTIDE SEQUENCE [LARGE SCALE GENOMIC DNA]</scope>
    <source>
        <strain evidence="2">cv. Chardonnay</strain>
        <tissue evidence="1">Leaf</tissue>
    </source>
</reference>
<dbReference type="Proteomes" id="UP000288805">
    <property type="component" value="Unassembled WGS sequence"/>
</dbReference>
<comment type="caution">
    <text evidence="1">The sequence shown here is derived from an EMBL/GenBank/DDBJ whole genome shotgun (WGS) entry which is preliminary data.</text>
</comment>